<proteinExistence type="predicted"/>
<dbReference type="Gene3D" id="3.40.50.2300">
    <property type="match status" value="1"/>
</dbReference>
<dbReference type="GO" id="GO:0006355">
    <property type="term" value="P:regulation of DNA-templated transcription"/>
    <property type="evidence" value="ECO:0007669"/>
    <property type="project" value="InterPro"/>
</dbReference>
<dbReference type="GO" id="GO:0003677">
    <property type="term" value="F:DNA binding"/>
    <property type="evidence" value="ECO:0007669"/>
    <property type="project" value="UniProtKB-KW"/>
</dbReference>
<dbReference type="InterPro" id="IPR001789">
    <property type="entry name" value="Sig_transdc_resp-reg_receiver"/>
</dbReference>
<dbReference type="Pfam" id="PF00072">
    <property type="entry name" value="Response_reg"/>
    <property type="match status" value="1"/>
</dbReference>
<keyword evidence="2" id="KW-0597">Phosphoprotein</keyword>
<keyword evidence="1" id="KW-0238">DNA-binding</keyword>
<feature type="modified residue" description="4-aspartylphosphate" evidence="2">
    <location>
        <position position="64"/>
    </location>
</feature>
<dbReference type="PROSITE" id="PS50110">
    <property type="entry name" value="RESPONSE_REGULATORY"/>
    <property type="match status" value="1"/>
</dbReference>
<evidence type="ECO:0000313" key="4">
    <source>
        <dbReference type="EMBL" id="CAA9291121.1"/>
    </source>
</evidence>
<organism evidence="4">
    <name type="scientific">uncultured Friedmanniella sp</name>
    <dbReference type="NCBI Taxonomy" id="335381"/>
    <lineage>
        <taxon>Bacteria</taxon>
        <taxon>Bacillati</taxon>
        <taxon>Actinomycetota</taxon>
        <taxon>Actinomycetes</taxon>
        <taxon>Propionibacteriales</taxon>
        <taxon>Nocardioidaceae</taxon>
        <taxon>Friedmanniella</taxon>
        <taxon>environmental samples</taxon>
    </lineage>
</organism>
<name>A0A6J4JZ42_9ACTN</name>
<gene>
    <name evidence="4" type="ORF">AVDCRST_MAG48-520</name>
</gene>
<protein>
    <recommendedName>
        <fullName evidence="3">Response regulatory domain-containing protein</fullName>
    </recommendedName>
</protein>
<evidence type="ECO:0000256" key="2">
    <source>
        <dbReference type="PROSITE-ProRule" id="PRU00169"/>
    </source>
</evidence>
<dbReference type="PANTHER" id="PTHR45566:SF2">
    <property type="entry name" value="NARL SUBFAMILY"/>
    <property type="match status" value="1"/>
</dbReference>
<dbReference type="AlphaFoldDB" id="A0A6J4JZ42"/>
<dbReference type="CDD" id="cd17535">
    <property type="entry name" value="REC_NarL-like"/>
    <property type="match status" value="1"/>
</dbReference>
<dbReference type="InterPro" id="IPR011006">
    <property type="entry name" value="CheY-like_superfamily"/>
</dbReference>
<dbReference type="InterPro" id="IPR058245">
    <property type="entry name" value="NreC/VraR/RcsB-like_REC"/>
</dbReference>
<dbReference type="PANTHER" id="PTHR45566">
    <property type="entry name" value="HTH-TYPE TRANSCRIPTIONAL REGULATOR YHJB-RELATED"/>
    <property type="match status" value="1"/>
</dbReference>
<accession>A0A6J4JZ42</accession>
<dbReference type="InterPro" id="IPR016032">
    <property type="entry name" value="Sig_transdc_resp-reg_C-effctor"/>
</dbReference>
<feature type="domain" description="Response regulatory" evidence="3">
    <location>
        <begin position="13"/>
        <end position="129"/>
    </location>
</feature>
<evidence type="ECO:0000256" key="1">
    <source>
        <dbReference type="ARBA" id="ARBA00023125"/>
    </source>
</evidence>
<evidence type="ECO:0000259" key="3">
    <source>
        <dbReference type="PROSITE" id="PS50110"/>
    </source>
</evidence>
<dbReference type="GO" id="GO:0000160">
    <property type="term" value="P:phosphorelay signal transduction system"/>
    <property type="evidence" value="ECO:0007669"/>
    <property type="project" value="InterPro"/>
</dbReference>
<reference evidence="4" key="1">
    <citation type="submission" date="2020-02" db="EMBL/GenBank/DDBJ databases">
        <authorList>
            <person name="Meier V. D."/>
        </authorList>
    </citation>
    <scope>NUCLEOTIDE SEQUENCE</scope>
    <source>
        <strain evidence="4">AVDCRST_MAG48</strain>
    </source>
</reference>
<dbReference type="EMBL" id="CADCTS010000078">
    <property type="protein sequence ID" value="CAA9291121.1"/>
    <property type="molecule type" value="Genomic_DNA"/>
</dbReference>
<dbReference type="SUPFAM" id="SSF52172">
    <property type="entry name" value="CheY-like"/>
    <property type="match status" value="1"/>
</dbReference>
<dbReference type="SMART" id="SM00448">
    <property type="entry name" value="REC"/>
    <property type="match status" value="1"/>
</dbReference>
<sequence>MDDGARRTAGQITVFVLDDHAMVRDALTDYINTDPQMTVVGSAGGVDEALAGIAATEPAVAVLDARLREGSGMTVCREVRARHPQVRCVLLTSHSEQEAHVAARLAGASGYLIKELTGGSLLDGIRTVAGGGSLFTAEEELQPLVDDLCERRAVRLSAQQHRVVAGALDGASNAEIADATHQTASDVRGQLDAIFQGLGIGGGRRSAGPAR</sequence>
<dbReference type="SUPFAM" id="SSF46894">
    <property type="entry name" value="C-terminal effector domain of the bipartite response regulators"/>
    <property type="match status" value="1"/>
</dbReference>
<dbReference type="InterPro" id="IPR051015">
    <property type="entry name" value="EvgA-like"/>
</dbReference>